<dbReference type="SUPFAM" id="SSF48208">
    <property type="entry name" value="Six-hairpin glycosidases"/>
    <property type="match status" value="1"/>
</dbReference>
<feature type="domain" description="Mannosylglycerate hydrolase MGH1-like glycoside hydrolase" evidence="2">
    <location>
        <begin position="472"/>
        <end position="618"/>
    </location>
</feature>
<evidence type="ECO:0000256" key="1">
    <source>
        <dbReference type="SAM" id="SignalP"/>
    </source>
</evidence>
<dbReference type="AlphaFoldDB" id="A0A7W7ZBQ0"/>
<dbReference type="InterPro" id="IPR012341">
    <property type="entry name" value="6hp_glycosidase-like_sf"/>
</dbReference>
<comment type="caution">
    <text evidence="3">The sequence shown here is derived from an EMBL/GenBank/DDBJ whole genome shotgun (WGS) entry which is preliminary data.</text>
</comment>
<evidence type="ECO:0000313" key="4">
    <source>
        <dbReference type="Proteomes" id="UP000540989"/>
    </source>
</evidence>
<dbReference type="RefSeq" id="WP_184215356.1">
    <property type="nucleotide sequence ID" value="NZ_JACHIP010000002.1"/>
</dbReference>
<dbReference type="Proteomes" id="UP000540989">
    <property type="component" value="Unassembled WGS sequence"/>
</dbReference>
<keyword evidence="1" id="KW-0732">Signal</keyword>
<evidence type="ECO:0000259" key="2">
    <source>
        <dbReference type="Pfam" id="PF22422"/>
    </source>
</evidence>
<proteinExistence type="predicted"/>
<keyword evidence="4" id="KW-1185">Reference proteome</keyword>
<dbReference type="InterPro" id="IPR008928">
    <property type="entry name" value="6-hairpin_glycosidase_sf"/>
</dbReference>
<organism evidence="3 4">
    <name type="scientific">Granulicella aggregans</name>
    <dbReference type="NCBI Taxonomy" id="474949"/>
    <lineage>
        <taxon>Bacteria</taxon>
        <taxon>Pseudomonadati</taxon>
        <taxon>Acidobacteriota</taxon>
        <taxon>Terriglobia</taxon>
        <taxon>Terriglobales</taxon>
        <taxon>Acidobacteriaceae</taxon>
        <taxon>Granulicella</taxon>
    </lineage>
</organism>
<evidence type="ECO:0000313" key="3">
    <source>
        <dbReference type="EMBL" id="MBB5056965.1"/>
    </source>
</evidence>
<feature type="signal peptide" evidence="1">
    <location>
        <begin position="1"/>
        <end position="19"/>
    </location>
</feature>
<name>A0A7W7ZBQ0_9BACT</name>
<protein>
    <submittedName>
        <fullName evidence="3">Glycogen debranching enzyme</fullName>
    </submittedName>
</protein>
<gene>
    <name evidence="3" type="ORF">HDF16_001650</name>
</gene>
<dbReference type="EMBL" id="JACHIP010000002">
    <property type="protein sequence ID" value="MBB5056965.1"/>
    <property type="molecule type" value="Genomic_DNA"/>
</dbReference>
<reference evidence="3 4" key="1">
    <citation type="submission" date="2020-08" db="EMBL/GenBank/DDBJ databases">
        <title>Genomic Encyclopedia of Type Strains, Phase IV (KMG-V): Genome sequencing to study the core and pangenomes of soil and plant-associated prokaryotes.</title>
        <authorList>
            <person name="Whitman W."/>
        </authorList>
    </citation>
    <scope>NUCLEOTIDE SEQUENCE [LARGE SCALE GENOMIC DNA]</scope>
    <source>
        <strain evidence="3 4">M8UP14</strain>
    </source>
</reference>
<dbReference type="GO" id="GO:0005975">
    <property type="term" value="P:carbohydrate metabolic process"/>
    <property type="evidence" value="ECO:0007669"/>
    <property type="project" value="InterPro"/>
</dbReference>
<accession>A0A7W7ZBQ0</accession>
<dbReference type="InterPro" id="IPR054491">
    <property type="entry name" value="MGH1-like_GH"/>
</dbReference>
<dbReference type="Gene3D" id="1.50.10.10">
    <property type="match status" value="1"/>
</dbReference>
<dbReference type="Pfam" id="PF22422">
    <property type="entry name" value="MGH1-like_GH"/>
    <property type="match status" value="1"/>
</dbReference>
<feature type="chain" id="PRO_5031373112" evidence="1">
    <location>
        <begin position="20"/>
        <end position="823"/>
    </location>
</feature>
<sequence>MLYRALASILALSTIHAAAQQPALHPLSAFPLRTDGPMLRQGVQTKVPFTVAGQRGVIVGQQQGVFEGWVLPVKLLSHMTIEANIEGYPVPLDLNSMAREIEVRPDRTTITYSHIAMTLRQIMFAPNEMPEGTGAAVLFQVDSVRPVDLTFRFTGELRKMWPALSSGQPSPEWVSEGKSGLYVLHSDFDDFAGAVALPGATSGIMAPYQEQPQTHPLEFRLHIDPKTDRDKFYPLLMAVGSTKATASSTALRAKLAEVDDQIPSLYAAHADRYRKEEQTITEIVTPDAGLNEDFSWAETSIDQLQARAPDGEVGLVAGYFASGDSARPGFGWFFGRDSLYTLYAIDSYGDHALAKTELEFLMRRQRADGKVMHEYSQTAGELDWRSLPYEYAAADATPLFLTAMLDYVRSTGDVAFLQTHRDAVMNAWTFETTHDADGDGIYDNAQGTGWVESWPPGMPKQEVYLALLDEQASRAMSDLATLLGSGDISTAAKTRAAKLHDTIEHEYYSAPSNTYAFSQNNGTLDTTATIYPSIAWWNGGKGIDHPQASLRRWASHDFATDWGARDIAASDPLYDPMSYHQGSVWPLFTGWASIAQYRSGNALAGYQSAMQNADLTHAQDIGAVTELLSGDLFEPFGRSTSHQLWSSAMVITPVLRGMFGIGVDALKHEITVEPHLPADWTSAEVKRIHVGDSMVDLSFQRERSTLVVSLHQPAGAKLRLARASGDGVTLRLPLPAVEVAISHGLPTPGSRTEQMKVLSEVYESHSLRLELEAMGGTQSLLNLRLNDPKIAMKIEGAKLDADKLHVDFAPGSGYVTQMVTIRW</sequence>